<dbReference type="Proteomes" id="UP001279410">
    <property type="component" value="Unassembled WGS sequence"/>
</dbReference>
<dbReference type="GO" id="GO:0005886">
    <property type="term" value="C:plasma membrane"/>
    <property type="evidence" value="ECO:0007669"/>
    <property type="project" value="TreeGrafter"/>
</dbReference>
<evidence type="ECO:0000313" key="3">
    <source>
        <dbReference type="Proteomes" id="UP001279410"/>
    </source>
</evidence>
<dbReference type="PANTHER" id="PTHR11200:SF127">
    <property type="entry name" value="PHOSPHATIDYLINOSITOL 4,5-BISPHOSPHATE 5-PHOSPHATASE A"/>
    <property type="match status" value="1"/>
</dbReference>
<keyword evidence="3" id="KW-1185">Reference proteome</keyword>
<dbReference type="GO" id="GO:0001726">
    <property type="term" value="C:ruffle"/>
    <property type="evidence" value="ECO:0007669"/>
    <property type="project" value="TreeGrafter"/>
</dbReference>
<dbReference type="InterPro" id="IPR036691">
    <property type="entry name" value="Endo/exonu/phosph_ase_sf"/>
</dbReference>
<proteinExistence type="predicted"/>
<accession>A0AAD3MCL4</accession>
<feature type="compositionally biased region" description="Low complexity" evidence="1">
    <location>
        <begin position="19"/>
        <end position="42"/>
    </location>
</feature>
<evidence type="ECO:0000256" key="1">
    <source>
        <dbReference type="SAM" id="MobiDB-lite"/>
    </source>
</evidence>
<organism evidence="2 3">
    <name type="scientific">Lates japonicus</name>
    <name type="common">Japanese lates</name>
    <dbReference type="NCBI Taxonomy" id="270547"/>
    <lineage>
        <taxon>Eukaryota</taxon>
        <taxon>Metazoa</taxon>
        <taxon>Chordata</taxon>
        <taxon>Craniata</taxon>
        <taxon>Vertebrata</taxon>
        <taxon>Euteleostomi</taxon>
        <taxon>Actinopterygii</taxon>
        <taxon>Neopterygii</taxon>
        <taxon>Teleostei</taxon>
        <taxon>Neoteleostei</taxon>
        <taxon>Acanthomorphata</taxon>
        <taxon>Carangaria</taxon>
        <taxon>Carangaria incertae sedis</taxon>
        <taxon>Centropomidae</taxon>
        <taxon>Lates</taxon>
    </lineage>
</organism>
<dbReference type="AlphaFoldDB" id="A0AAD3MCL4"/>
<dbReference type="Gene3D" id="3.60.10.10">
    <property type="entry name" value="Endonuclease/exonuclease/phosphatase"/>
    <property type="match status" value="1"/>
</dbReference>
<dbReference type="GO" id="GO:0046856">
    <property type="term" value="P:phosphatidylinositol dephosphorylation"/>
    <property type="evidence" value="ECO:0007669"/>
    <property type="project" value="InterPro"/>
</dbReference>
<comment type="caution">
    <text evidence="2">The sequence shown here is derived from an EMBL/GenBank/DDBJ whole genome shotgun (WGS) entry which is preliminary data.</text>
</comment>
<sequence>MEQDNQSQSRTQEDNPNGAAEASTAAPAPAPNTAAPATDPTAGQPPAPARPRRPQRSARVEGSVDISEPKAEPKAEPTPAATQDESATDGSAASRPKPSRPAAVKPSGERTAPSVKAGPKGPGHHPIRAASVPHPPASRPVPPHLNPHAQRALSVAGTADTQAQTMEDFRVHIITWNVGSATPPDDITSLLGLNVGDGNTDMYIIGLQEVNSMINKRLKDVLFTDQWSEVCMERLSPFGYVL</sequence>
<reference evidence="2" key="1">
    <citation type="submission" date="2022-08" db="EMBL/GenBank/DDBJ databases">
        <title>Genome sequencing of akame (Lates japonicus).</title>
        <authorList>
            <person name="Hashiguchi Y."/>
            <person name="Takahashi H."/>
        </authorList>
    </citation>
    <scope>NUCLEOTIDE SEQUENCE</scope>
    <source>
        <strain evidence="2">Kochi</strain>
    </source>
</reference>
<feature type="compositionally biased region" description="Polar residues" evidence="1">
    <location>
        <begin position="1"/>
        <end position="10"/>
    </location>
</feature>
<dbReference type="GO" id="GO:0004439">
    <property type="term" value="F:phosphatidylinositol-4,5-bisphosphate 5-phosphatase activity"/>
    <property type="evidence" value="ECO:0007669"/>
    <property type="project" value="TreeGrafter"/>
</dbReference>
<dbReference type="GO" id="GO:0005737">
    <property type="term" value="C:cytoplasm"/>
    <property type="evidence" value="ECO:0007669"/>
    <property type="project" value="TreeGrafter"/>
</dbReference>
<feature type="region of interest" description="Disordered" evidence="1">
    <location>
        <begin position="1"/>
        <end position="139"/>
    </location>
</feature>
<dbReference type="PANTHER" id="PTHR11200">
    <property type="entry name" value="INOSITOL 5-PHOSPHATASE"/>
    <property type="match status" value="1"/>
</dbReference>
<protein>
    <submittedName>
        <fullName evidence="2">Phosphatidylinositol 4,5-bisphosphate 5-phosphatase A-like protein</fullName>
    </submittedName>
</protein>
<dbReference type="SUPFAM" id="SSF56219">
    <property type="entry name" value="DNase I-like"/>
    <property type="match status" value="1"/>
</dbReference>
<dbReference type="GO" id="GO:0034485">
    <property type="term" value="F:phosphatidylinositol-3,4,5-trisphosphate 5-phosphatase activity"/>
    <property type="evidence" value="ECO:0007669"/>
    <property type="project" value="TreeGrafter"/>
</dbReference>
<feature type="non-terminal residue" evidence="2">
    <location>
        <position position="1"/>
    </location>
</feature>
<gene>
    <name evidence="2" type="ORF">AKAME5_002819200</name>
</gene>
<evidence type="ECO:0000313" key="2">
    <source>
        <dbReference type="EMBL" id="GLD52092.1"/>
    </source>
</evidence>
<dbReference type="InterPro" id="IPR046985">
    <property type="entry name" value="IP5"/>
</dbReference>
<name>A0AAD3MCL4_LATJO</name>
<dbReference type="EMBL" id="BRZM01003760">
    <property type="protein sequence ID" value="GLD52092.1"/>
    <property type="molecule type" value="Genomic_DNA"/>
</dbReference>
<feature type="compositionally biased region" description="Low complexity" evidence="1">
    <location>
        <begin position="91"/>
        <end position="103"/>
    </location>
</feature>